<protein>
    <recommendedName>
        <fullName evidence="8">Probable membrane transporter protein</fullName>
    </recommendedName>
</protein>
<feature type="transmembrane region" description="Helical" evidence="8">
    <location>
        <begin position="100"/>
        <end position="120"/>
    </location>
</feature>
<keyword evidence="7 8" id="KW-0472">Membrane</keyword>
<gene>
    <name evidence="9" type="ORF">FHP25_16065</name>
</gene>
<dbReference type="PANTHER" id="PTHR30269:SF37">
    <property type="entry name" value="MEMBRANE TRANSPORTER PROTEIN"/>
    <property type="match status" value="1"/>
</dbReference>
<feature type="transmembrane region" description="Helical" evidence="8">
    <location>
        <begin position="72"/>
        <end position="93"/>
    </location>
</feature>
<feature type="transmembrane region" description="Helical" evidence="8">
    <location>
        <begin position="199"/>
        <end position="217"/>
    </location>
</feature>
<dbReference type="PANTHER" id="PTHR30269">
    <property type="entry name" value="TRANSMEMBRANE PROTEIN YFCA"/>
    <property type="match status" value="1"/>
</dbReference>
<evidence type="ECO:0000256" key="4">
    <source>
        <dbReference type="ARBA" id="ARBA00022475"/>
    </source>
</evidence>
<keyword evidence="3" id="KW-0813">Transport</keyword>
<evidence type="ECO:0000256" key="5">
    <source>
        <dbReference type="ARBA" id="ARBA00022692"/>
    </source>
</evidence>
<dbReference type="GO" id="GO:0005886">
    <property type="term" value="C:plasma membrane"/>
    <property type="evidence" value="ECO:0007669"/>
    <property type="project" value="UniProtKB-SubCell"/>
</dbReference>
<dbReference type="RefSeq" id="WP_147847972.1">
    <property type="nucleotide sequence ID" value="NZ_VDUZ01000017.1"/>
</dbReference>
<keyword evidence="5 8" id="KW-0812">Transmembrane</keyword>
<dbReference type="InterPro" id="IPR052017">
    <property type="entry name" value="TSUP"/>
</dbReference>
<keyword evidence="10" id="KW-1185">Reference proteome</keyword>
<dbReference type="InterPro" id="IPR002781">
    <property type="entry name" value="TM_pro_TauE-like"/>
</dbReference>
<evidence type="ECO:0000256" key="8">
    <source>
        <dbReference type="RuleBase" id="RU363041"/>
    </source>
</evidence>
<accession>A0A5C8PM05</accession>
<feature type="transmembrane region" description="Helical" evidence="8">
    <location>
        <begin position="6"/>
        <end position="29"/>
    </location>
</feature>
<evidence type="ECO:0000256" key="2">
    <source>
        <dbReference type="ARBA" id="ARBA00009142"/>
    </source>
</evidence>
<evidence type="ECO:0000256" key="1">
    <source>
        <dbReference type="ARBA" id="ARBA00004651"/>
    </source>
</evidence>
<keyword evidence="6 8" id="KW-1133">Transmembrane helix</keyword>
<evidence type="ECO:0000256" key="6">
    <source>
        <dbReference type="ARBA" id="ARBA00022989"/>
    </source>
</evidence>
<name>A0A5C8PM05_9HYPH</name>
<dbReference type="Pfam" id="PF01925">
    <property type="entry name" value="TauE"/>
    <property type="match status" value="1"/>
</dbReference>
<comment type="subcellular location">
    <subcellularLocation>
        <location evidence="1 8">Cell membrane</location>
        <topology evidence="1 8">Multi-pass membrane protein</topology>
    </subcellularLocation>
</comment>
<feature type="transmembrane region" description="Helical" evidence="8">
    <location>
        <begin position="229"/>
        <end position="249"/>
    </location>
</feature>
<organism evidence="9 10">
    <name type="scientific">Vineibacter terrae</name>
    <dbReference type="NCBI Taxonomy" id="2586908"/>
    <lineage>
        <taxon>Bacteria</taxon>
        <taxon>Pseudomonadati</taxon>
        <taxon>Pseudomonadota</taxon>
        <taxon>Alphaproteobacteria</taxon>
        <taxon>Hyphomicrobiales</taxon>
        <taxon>Vineibacter</taxon>
    </lineage>
</organism>
<reference evidence="9 10" key="1">
    <citation type="submission" date="2019-06" db="EMBL/GenBank/DDBJ databases">
        <title>New taxonomy in bacterial strain CC-CFT640, isolated from vineyard.</title>
        <authorList>
            <person name="Lin S.-Y."/>
            <person name="Tsai C.-F."/>
            <person name="Young C.-C."/>
        </authorList>
    </citation>
    <scope>NUCLEOTIDE SEQUENCE [LARGE SCALE GENOMIC DNA]</scope>
    <source>
        <strain evidence="9 10">CC-CFT640</strain>
    </source>
</reference>
<keyword evidence="4 8" id="KW-1003">Cell membrane</keyword>
<sequence length="251" mass="26632">MAATDLIVLLAGAIAAAFVSGLSGFAFALVSLSFWIWRFPLAELAAMVVFGSLVSQATAMPSVLRDVEPKLVAPYIAGAIVGLPIGTLLIAHINLGLFRLFVGLLLIAFAAFQLVIGPWLRPRPRDGLVAEVAIGWLSGVLGGLAGLSGVVPAMWAVARVWTKERQRALFMVFNTFCHIVSLTGLVVAGYVTVATLERFAILLPCLVGGAWLGARAYRHVSPMQFRRIVLLLLAASGIVLTVQNGWQALSG</sequence>
<dbReference type="EMBL" id="VDUZ01000017">
    <property type="protein sequence ID" value="TXL74598.1"/>
    <property type="molecule type" value="Genomic_DNA"/>
</dbReference>
<comment type="similarity">
    <text evidence="2 8">Belongs to the 4-toluene sulfonate uptake permease (TSUP) (TC 2.A.102) family.</text>
</comment>
<evidence type="ECO:0000256" key="7">
    <source>
        <dbReference type="ARBA" id="ARBA00023136"/>
    </source>
</evidence>
<dbReference type="Proteomes" id="UP000321638">
    <property type="component" value="Unassembled WGS sequence"/>
</dbReference>
<feature type="transmembrane region" description="Helical" evidence="8">
    <location>
        <begin position="169"/>
        <end position="193"/>
    </location>
</feature>
<evidence type="ECO:0000313" key="10">
    <source>
        <dbReference type="Proteomes" id="UP000321638"/>
    </source>
</evidence>
<proteinExistence type="inferred from homology"/>
<comment type="caution">
    <text evidence="9">The sequence shown here is derived from an EMBL/GenBank/DDBJ whole genome shotgun (WGS) entry which is preliminary data.</text>
</comment>
<feature type="transmembrane region" description="Helical" evidence="8">
    <location>
        <begin position="132"/>
        <end position="157"/>
    </location>
</feature>
<evidence type="ECO:0000313" key="9">
    <source>
        <dbReference type="EMBL" id="TXL74598.1"/>
    </source>
</evidence>
<dbReference type="OrthoDB" id="8421744at2"/>
<evidence type="ECO:0000256" key="3">
    <source>
        <dbReference type="ARBA" id="ARBA00022448"/>
    </source>
</evidence>
<dbReference type="AlphaFoldDB" id="A0A5C8PM05"/>